<evidence type="ECO:0000256" key="3">
    <source>
        <dbReference type="ARBA" id="ARBA00022741"/>
    </source>
</evidence>
<keyword evidence="8" id="KW-0961">Cell wall biogenesis/degradation</keyword>
<evidence type="ECO:0000256" key="8">
    <source>
        <dbReference type="ARBA" id="ARBA00023316"/>
    </source>
</evidence>
<evidence type="ECO:0000259" key="10">
    <source>
        <dbReference type="Pfam" id="PF02875"/>
    </source>
</evidence>
<accession>A0ABP8NIZ5</accession>
<keyword evidence="6" id="KW-0573">Peptidoglycan synthesis</keyword>
<dbReference type="EMBL" id="BAABFA010000018">
    <property type="protein sequence ID" value="GAA4467735.1"/>
    <property type="molecule type" value="Genomic_DNA"/>
</dbReference>
<dbReference type="Pfam" id="PF08245">
    <property type="entry name" value="Mur_ligase_M"/>
    <property type="match status" value="1"/>
</dbReference>
<keyword evidence="13" id="KW-1185">Reference proteome</keyword>
<keyword evidence="3" id="KW-0547">Nucleotide-binding</keyword>
<feature type="domain" description="Mur ligase C-terminal" evidence="10">
    <location>
        <begin position="306"/>
        <end position="389"/>
    </location>
</feature>
<dbReference type="PANTHER" id="PTHR43445">
    <property type="entry name" value="UDP-N-ACETYLMURAMATE--L-ALANINE LIGASE-RELATED"/>
    <property type="match status" value="1"/>
</dbReference>
<evidence type="ECO:0000313" key="13">
    <source>
        <dbReference type="Proteomes" id="UP001500067"/>
    </source>
</evidence>
<dbReference type="Gene3D" id="3.90.190.20">
    <property type="entry name" value="Mur ligase, C-terminal domain"/>
    <property type="match status" value="1"/>
</dbReference>
<organism evidence="12 13">
    <name type="scientific">Nemorincola caseinilytica</name>
    <dbReference type="NCBI Taxonomy" id="2054315"/>
    <lineage>
        <taxon>Bacteria</taxon>
        <taxon>Pseudomonadati</taxon>
        <taxon>Bacteroidota</taxon>
        <taxon>Chitinophagia</taxon>
        <taxon>Chitinophagales</taxon>
        <taxon>Chitinophagaceae</taxon>
        <taxon>Nemorincola</taxon>
    </lineage>
</organism>
<keyword evidence="4" id="KW-0067">ATP-binding</keyword>
<evidence type="ECO:0000259" key="9">
    <source>
        <dbReference type="Pfam" id="PF01225"/>
    </source>
</evidence>
<dbReference type="InterPro" id="IPR013221">
    <property type="entry name" value="Mur_ligase_cen"/>
</dbReference>
<dbReference type="Gene3D" id="3.40.50.720">
    <property type="entry name" value="NAD(P)-binding Rossmann-like Domain"/>
    <property type="match status" value="1"/>
</dbReference>
<sequence length="454" mass="50182">MQHIHFIAVGGAIMHQLALALHRKGYIVTGSDDEITDPAKSNLAAAELLPAQFGWFPGKITSSVQAVVLGMHAKADNPELLAAKKAGIPVYSFPQYVYEVSKDKKRVVVAGSHGKTTITSMIMHILRLQGMDFDYLVGARVAGFDQSVRLSDAPLIVLEGDEYPASAEERKPKIFFYHPHISVLSGIAWDHINVFPTYDNYFNQFEQYLLGMAEGAKVYYNSEDTEVIRAISTSGGKLAVHPYATPPFHYEDGYPVMETADGNVKVSVFGRHNLLNMRAAIDVCMELGVSEKACFEAIASFMGAARRLEKVKEEPGLLVYRDFAHAPSKLRATLNAVREAYATHHLVACFELHTFSSLNEQFLNEYAGSMDGADDAIVYFSHHALKLKGLPTLDTATVKSYFGREDLIVSDDKEKLEATVRKHISGKDKPVFLLLMSSGTFDGIDWNSVSSHKK</sequence>
<name>A0ABP8NIZ5_9BACT</name>
<dbReference type="Pfam" id="PF01225">
    <property type="entry name" value="Mur_ligase"/>
    <property type="match status" value="1"/>
</dbReference>
<dbReference type="Proteomes" id="UP001500067">
    <property type="component" value="Unassembled WGS sequence"/>
</dbReference>
<dbReference type="InterPro" id="IPR004101">
    <property type="entry name" value="Mur_ligase_C"/>
</dbReference>
<keyword evidence="7" id="KW-0131">Cell cycle</keyword>
<dbReference type="InterPro" id="IPR050061">
    <property type="entry name" value="MurCDEF_pg_biosynth"/>
</dbReference>
<dbReference type="PANTHER" id="PTHR43445:SF5">
    <property type="entry name" value="UDP-N-ACETYLMURAMATE--L-ALANYL-GAMMA-D-GLUTAMYL-MESO-2,6-DIAMINOHEPTANDIOATE LIGASE"/>
    <property type="match status" value="1"/>
</dbReference>
<feature type="domain" description="Mur ligase central" evidence="11">
    <location>
        <begin position="109"/>
        <end position="283"/>
    </location>
</feature>
<dbReference type="RefSeq" id="WP_345083527.1">
    <property type="nucleotide sequence ID" value="NZ_BAABFA010000018.1"/>
</dbReference>
<evidence type="ECO:0000256" key="5">
    <source>
        <dbReference type="ARBA" id="ARBA00022960"/>
    </source>
</evidence>
<keyword evidence="2" id="KW-0132">Cell division</keyword>
<dbReference type="InterPro" id="IPR036615">
    <property type="entry name" value="Mur_ligase_C_dom_sf"/>
</dbReference>
<dbReference type="SUPFAM" id="SSF53623">
    <property type="entry name" value="MurD-like peptide ligases, catalytic domain"/>
    <property type="match status" value="1"/>
</dbReference>
<protein>
    <submittedName>
        <fullName evidence="12">Mur ligase family protein</fullName>
    </submittedName>
</protein>
<dbReference type="InterPro" id="IPR036565">
    <property type="entry name" value="Mur-like_cat_sf"/>
</dbReference>
<comment type="caution">
    <text evidence="12">The sequence shown here is derived from an EMBL/GenBank/DDBJ whole genome shotgun (WGS) entry which is preliminary data.</text>
</comment>
<evidence type="ECO:0000313" key="12">
    <source>
        <dbReference type="EMBL" id="GAA4467735.1"/>
    </source>
</evidence>
<evidence type="ECO:0000259" key="11">
    <source>
        <dbReference type="Pfam" id="PF08245"/>
    </source>
</evidence>
<evidence type="ECO:0000256" key="7">
    <source>
        <dbReference type="ARBA" id="ARBA00023306"/>
    </source>
</evidence>
<dbReference type="SUPFAM" id="SSF51984">
    <property type="entry name" value="MurCD N-terminal domain"/>
    <property type="match status" value="1"/>
</dbReference>
<keyword evidence="1 12" id="KW-0436">Ligase</keyword>
<dbReference type="InterPro" id="IPR000713">
    <property type="entry name" value="Mur_ligase_N"/>
</dbReference>
<evidence type="ECO:0000256" key="6">
    <source>
        <dbReference type="ARBA" id="ARBA00022984"/>
    </source>
</evidence>
<feature type="domain" description="Mur ligase N-terminal catalytic" evidence="9">
    <location>
        <begin position="3"/>
        <end position="103"/>
    </location>
</feature>
<evidence type="ECO:0000256" key="1">
    <source>
        <dbReference type="ARBA" id="ARBA00022598"/>
    </source>
</evidence>
<dbReference type="GO" id="GO:0016874">
    <property type="term" value="F:ligase activity"/>
    <property type="evidence" value="ECO:0007669"/>
    <property type="project" value="UniProtKB-KW"/>
</dbReference>
<dbReference type="SUPFAM" id="SSF53244">
    <property type="entry name" value="MurD-like peptide ligases, peptide-binding domain"/>
    <property type="match status" value="1"/>
</dbReference>
<dbReference type="Gene3D" id="3.40.1190.10">
    <property type="entry name" value="Mur-like, catalytic domain"/>
    <property type="match status" value="1"/>
</dbReference>
<evidence type="ECO:0000256" key="2">
    <source>
        <dbReference type="ARBA" id="ARBA00022618"/>
    </source>
</evidence>
<gene>
    <name evidence="12" type="ORF">GCM10023093_24040</name>
</gene>
<keyword evidence="5" id="KW-0133">Cell shape</keyword>
<reference evidence="13" key="1">
    <citation type="journal article" date="2019" name="Int. J. Syst. Evol. Microbiol.">
        <title>The Global Catalogue of Microorganisms (GCM) 10K type strain sequencing project: providing services to taxonomists for standard genome sequencing and annotation.</title>
        <authorList>
            <consortium name="The Broad Institute Genomics Platform"/>
            <consortium name="The Broad Institute Genome Sequencing Center for Infectious Disease"/>
            <person name="Wu L."/>
            <person name="Ma J."/>
        </authorList>
    </citation>
    <scope>NUCLEOTIDE SEQUENCE [LARGE SCALE GENOMIC DNA]</scope>
    <source>
        <strain evidence="13">JCM 32105</strain>
    </source>
</reference>
<proteinExistence type="predicted"/>
<evidence type="ECO:0000256" key="4">
    <source>
        <dbReference type="ARBA" id="ARBA00022840"/>
    </source>
</evidence>
<dbReference type="Pfam" id="PF02875">
    <property type="entry name" value="Mur_ligase_C"/>
    <property type="match status" value="1"/>
</dbReference>